<accession>Q6LL81</accession>
<reference evidence="2" key="1">
    <citation type="journal article" date="2005" name="Science">
        <title>Life at depth: Photobacterium profundum genome sequence and expression analysis.</title>
        <authorList>
            <person name="Vezzi A."/>
            <person name="Campanaro S."/>
            <person name="D'Angelo M."/>
            <person name="Simonato F."/>
            <person name="Vitulo N."/>
            <person name="Lauro F.M."/>
            <person name="Cestaro A."/>
            <person name="Malacrida G."/>
            <person name="Simionati B."/>
            <person name="Cannata N."/>
            <person name="Romualdi C."/>
            <person name="Bartlett D.H."/>
            <person name="Valle G."/>
        </authorList>
    </citation>
    <scope>NUCLEOTIDE SEQUENCE [LARGE SCALE GENOMIC DNA]</scope>
    <source>
        <strain evidence="2">ATCC BAA-1253 / SS9</strain>
    </source>
</reference>
<keyword evidence="2" id="KW-1185">Reference proteome</keyword>
<evidence type="ECO:0000313" key="1">
    <source>
        <dbReference type="EMBL" id="CAG21902.1"/>
    </source>
</evidence>
<protein>
    <submittedName>
        <fullName evidence="1">Uncharacterized protein</fullName>
    </submittedName>
</protein>
<dbReference type="AlphaFoldDB" id="Q6LL81"/>
<organism evidence="1 2">
    <name type="scientific">Photobacterium profundum (strain SS9)</name>
    <dbReference type="NCBI Taxonomy" id="298386"/>
    <lineage>
        <taxon>Bacteria</taxon>
        <taxon>Pseudomonadati</taxon>
        <taxon>Pseudomonadota</taxon>
        <taxon>Gammaproteobacteria</taxon>
        <taxon>Vibrionales</taxon>
        <taxon>Vibrionaceae</taxon>
        <taxon>Photobacterium</taxon>
    </lineage>
</organism>
<dbReference type="EMBL" id="CR378675">
    <property type="protein sequence ID" value="CAG21902.1"/>
    <property type="molecule type" value="Genomic_DNA"/>
</dbReference>
<evidence type="ECO:0000313" key="2">
    <source>
        <dbReference type="Proteomes" id="UP000000593"/>
    </source>
</evidence>
<dbReference type="KEGG" id="ppr:PBPRB0029"/>
<sequence length="111" mass="12467">MNIGLLRHFYFADQLTIGFHSMAAIKYNALVITVNNQIAIVLAIIHQAQRFTSRCGQLNVVCSSTLLVSRLSVSLVLSLITPHHSGLQQNTYFFDKLLKGTKLKNIIYFTV</sequence>
<dbReference type="HOGENOM" id="CLU_2155996_0_0_6"/>
<name>Q6LL81_PHOPR</name>
<proteinExistence type="predicted"/>
<dbReference type="STRING" id="298386.PBPRB0029"/>
<dbReference type="Proteomes" id="UP000000593">
    <property type="component" value="Chromosome 2"/>
</dbReference>
<gene>
    <name evidence="1" type="ordered locus">PBPRB0029</name>
</gene>